<evidence type="ECO:0000256" key="3">
    <source>
        <dbReference type="ARBA" id="ARBA00062323"/>
    </source>
</evidence>
<dbReference type="EMBL" id="MCIA01000008">
    <property type="protein sequence ID" value="RKD33007.1"/>
    <property type="molecule type" value="Genomic_DNA"/>
</dbReference>
<dbReference type="PIRSF" id="PIRSF009320">
    <property type="entry name" value="Nuc_binding_HP_1000"/>
    <property type="match status" value="1"/>
</dbReference>
<dbReference type="Pfam" id="PF13614">
    <property type="entry name" value="AAA_31"/>
    <property type="match status" value="1"/>
</dbReference>
<name>A0A419T5Y9_9FIRM</name>
<gene>
    <name evidence="6" type="ORF">BET01_15440</name>
</gene>
<dbReference type="FunFam" id="3.40.50.300:FF:000285">
    <property type="entry name" value="Sporulation initiation inhibitor Soj"/>
    <property type="match status" value="1"/>
</dbReference>
<dbReference type="Gene3D" id="3.40.50.300">
    <property type="entry name" value="P-loop containing nucleotide triphosphate hydrolases"/>
    <property type="match status" value="1"/>
</dbReference>
<organism evidence="6 7">
    <name type="scientific">Lacrimispora algidixylanolytica</name>
    <dbReference type="NCBI Taxonomy" id="94868"/>
    <lineage>
        <taxon>Bacteria</taxon>
        <taxon>Bacillati</taxon>
        <taxon>Bacillota</taxon>
        <taxon>Clostridia</taxon>
        <taxon>Lachnospirales</taxon>
        <taxon>Lachnospiraceae</taxon>
        <taxon>Lacrimispora</taxon>
    </lineage>
</organism>
<evidence type="ECO:0000256" key="1">
    <source>
        <dbReference type="ARBA" id="ARBA00006976"/>
    </source>
</evidence>
<dbReference type="PANTHER" id="PTHR13696:SF99">
    <property type="entry name" value="COBYRINIC ACID AC-DIAMIDE SYNTHASE"/>
    <property type="match status" value="1"/>
</dbReference>
<accession>A0A419T5Y9</accession>
<dbReference type="OrthoDB" id="9815116at2"/>
<protein>
    <recommendedName>
        <fullName evidence="4">Sporulation initiation inhibitor protein Soj</fullName>
    </recommendedName>
</protein>
<dbReference type="SUPFAM" id="SSF52540">
    <property type="entry name" value="P-loop containing nucleoside triphosphate hydrolases"/>
    <property type="match status" value="1"/>
</dbReference>
<evidence type="ECO:0000313" key="6">
    <source>
        <dbReference type="EMBL" id="RKD33007.1"/>
    </source>
</evidence>
<comment type="caution">
    <text evidence="6">The sequence shown here is derived from an EMBL/GenBank/DDBJ whole genome shotgun (WGS) entry which is preliminary data.</text>
</comment>
<keyword evidence="7" id="KW-1185">Reference proteome</keyword>
<dbReference type="InterPro" id="IPR027417">
    <property type="entry name" value="P-loop_NTPase"/>
</dbReference>
<dbReference type="Proteomes" id="UP000284277">
    <property type="component" value="Unassembled WGS sequence"/>
</dbReference>
<comment type="catalytic activity">
    <reaction evidence="2">
        <text>ATP + H2O = ADP + phosphate + H(+)</text>
        <dbReference type="Rhea" id="RHEA:13065"/>
        <dbReference type="ChEBI" id="CHEBI:15377"/>
        <dbReference type="ChEBI" id="CHEBI:15378"/>
        <dbReference type="ChEBI" id="CHEBI:30616"/>
        <dbReference type="ChEBI" id="CHEBI:43474"/>
        <dbReference type="ChEBI" id="CHEBI:456216"/>
    </reaction>
</comment>
<proteinExistence type="inferred from homology"/>
<dbReference type="InterPro" id="IPR025669">
    <property type="entry name" value="AAA_dom"/>
</dbReference>
<dbReference type="RefSeq" id="WP_120196018.1">
    <property type="nucleotide sequence ID" value="NZ_MCIA01000008.1"/>
</dbReference>
<evidence type="ECO:0000313" key="7">
    <source>
        <dbReference type="Proteomes" id="UP000284277"/>
    </source>
</evidence>
<dbReference type="InterPro" id="IPR050678">
    <property type="entry name" value="DNA_Partitioning_ATPase"/>
</dbReference>
<comment type="subunit">
    <text evidence="3">Dimerizes in the presence of ATP but not ADP; ATP-binding is required for double-stranded (ds)DNA-binding. Interacts with DnaA.</text>
</comment>
<evidence type="ECO:0000259" key="5">
    <source>
        <dbReference type="Pfam" id="PF13614"/>
    </source>
</evidence>
<dbReference type="CDD" id="cd02042">
    <property type="entry name" value="ParAB_family"/>
    <property type="match status" value="1"/>
</dbReference>
<reference evidence="6 7" key="1">
    <citation type="submission" date="2016-08" db="EMBL/GenBank/DDBJ databases">
        <title>A new outlook on sporulation: Clostridium algidixylanolyticum.</title>
        <authorList>
            <person name="Poppleton D.I."/>
            <person name="Gribaldo S."/>
        </authorList>
    </citation>
    <scope>NUCLEOTIDE SEQUENCE [LARGE SCALE GENOMIC DNA]</scope>
    <source>
        <strain evidence="6 7">SPL73</strain>
    </source>
</reference>
<evidence type="ECO:0000256" key="4">
    <source>
        <dbReference type="ARBA" id="ARBA00071824"/>
    </source>
</evidence>
<feature type="domain" description="AAA" evidence="5">
    <location>
        <begin position="3"/>
        <end position="173"/>
    </location>
</feature>
<evidence type="ECO:0000256" key="2">
    <source>
        <dbReference type="ARBA" id="ARBA00049360"/>
    </source>
</evidence>
<comment type="similarity">
    <text evidence="1">Belongs to the ParA family.</text>
</comment>
<sequence>MSTVITITNQKGGVGKTTTSCSLACGLAMKKKRVLAVDLDPQGNLGFSLGLEIESCATIYEVFKGTATLQEAIRPAKYCDVISSNILLSGAEREFTGKQRESMLKDILSTVAGYYDYIIIDTPPALNILTVNAYAAADYLVIPMVPEILSLLGVSQIKDTINTVRTSVNPNLYVLGILLNKYNSRTLLSREVKEMAENIAAQIGTIVFGTQIRSSVSVAEAPAQGESLLDYAPRSNPALDYKALVDEVLELINQRKN</sequence>
<dbReference type="AlphaFoldDB" id="A0A419T5Y9"/>
<dbReference type="PANTHER" id="PTHR13696">
    <property type="entry name" value="P-LOOP CONTAINING NUCLEOSIDE TRIPHOSPHATE HYDROLASE"/>
    <property type="match status" value="1"/>
</dbReference>